<dbReference type="Gene3D" id="1.25.40.10">
    <property type="entry name" value="Tetratricopeptide repeat domain"/>
    <property type="match status" value="1"/>
</dbReference>
<dbReference type="CDD" id="cd06257">
    <property type="entry name" value="DnaJ"/>
    <property type="match status" value="1"/>
</dbReference>
<feature type="compositionally biased region" description="Low complexity" evidence="2">
    <location>
        <begin position="92"/>
        <end position="107"/>
    </location>
</feature>
<evidence type="ECO:0000256" key="1">
    <source>
        <dbReference type="PROSITE-ProRule" id="PRU00339"/>
    </source>
</evidence>
<feature type="compositionally biased region" description="Acidic residues" evidence="2">
    <location>
        <begin position="338"/>
        <end position="364"/>
    </location>
</feature>
<feature type="region of interest" description="Disordered" evidence="2">
    <location>
        <begin position="1"/>
        <end position="42"/>
    </location>
</feature>
<dbReference type="InterPro" id="IPR011990">
    <property type="entry name" value="TPR-like_helical_dom_sf"/>
</dbReference>
<dbReference type="PROSITE" id="PS50005">
    <property type="entry name" value="TPR"/>
    <property type="match status" value="1"/>
</dbReference>
<dbReference type="InterPro" id="IPR019734">
    <property type="entry name" value="TPR_rpt"/>
</dbReference>
<dbReference type="InterPro" id="IPR018253">
    <property type="entry name" value="DnaJ_domain_CS"/>
</dbReference>
<dbReference type="SUPFAM" id="SSF48452">
    <property type="entry name" value="TPR-like"/>
    <property type="match status" value="1"/>
</dbReference>
<dbReference type="PANTHER" id="PTHR24074">
    <property type="entry name" value="CO-CHAPERONE PROTEIN DJLA"/>
    <property type="match status" value="1"/>
</dbReference>
<dbReference type="PROSITE" id="PS50076">
    <property type="entry name" value="DNAJ_2"/>
    <property type="match status" value="1"/>
</dbReference>
<reference evidence="4" key="1">
    <citation type="submission" date="2021-01" db="EMBL/GenBank/DDBJ databases">
        <authorList>
            <person name="Corre E."/>
            <person name="Pelletier E."/>
            <person name="Niang G."/>
            <person name="Scheremetjew M."/>
            <person name="Finn R."/>
            <person name="Kale V."/>
            <person name="Holt S."/>
            <person name="Cochrane G."/>
            <person name="Meng A."/>
            <person name="Brown T."/>
            <person name="Cohen L."/>
        </authorList>
    </citation>
    <scope>NUCLEOTIDE SEQUENCE</scope>
    <source>
        <strain evidence="4">CCMP3105</strain>
    </source>
</reference>
<sequence length="705" mass="74612">MAADFRRAGWSNWAAAQAMGAGQEAERPRPVRREGAAAGRSHAEVAAEIGRLQAEKARAVEEEEYEEAAVLKRRIQAMEAVLRELPGGGEEQPSTAASSPQQTQPAAVAEPPLRGGPALGPQGTSRPPTVADEAAGPAAPAPSKPAVAGASVRPAGPDGSYEVVHERLAVRSGPSTKGDALTVVKHGKVVFGTPYDIDGNPWLRLDSGTCEELEIREDSSWVLMHGRCVGLGELLRRQPAESEEPTEPAQDVVSKSTAGQAGANPVQGFGHSASSSYSAYRTRNLSDSEGSEGGPQGGPGPAGPGAEDEWDAVNQRWRGDSDNEYAKPKPDETTKEGEDGEEEDWDEEWEEGDEEWWDDEEWQEGEAPVRTSGDGGQASDEANAAGPGGVGRRESTGGSRPSSGPGPPPSSRVGRATQAAPAVGSQLPLAELERYSEGIEAAQQAGNETAALKLLKSRGDLYRAHGEFDLALADAEASVELAPEDPEAYVRRAVARLEAGGQDQQALADLRAAQRLGLSDSRGPMLDKWIRRAKNWMGQRSRKNHYRALGAPADSTAEQVKQAYRKAALRWHPDKPGGDVERFRAVQEAWEVLGDADRRRAYDFGNTEPAARRAASGAGRSAPGSYVPSAGFFVPPPRQTVGRMPPGGFYVPPSKYSSGGSAAPGYAQGGFGPRTVTFSNKNGNGPRMSYMTGRTMSAGFAADRA</sequence>
<evidence type="ECO:0000259" key="3">
    <source>
        <dbReference type="PROSITE" id="PS50076"/>
    </source>
</evidence>
<feature type="domain" description="J" evidence="3">
    <location>
        <begin position="544"/>
        <end position="606"/>
    </location>
</feature>
<feature type="repeat" description="TPR" evidence="1">
    <location>
        <begin position="452"/>
        <end position="485"/>
    </location>
</feature>
<evidence type="ECO:0000256" key="2">
    <source>
        <dbReference type="SAM" id="MobiDB-lite"/>
    </source>
</evidence>
<dbReference type="AlphaFoldDB" id="A0A7S4Q2Y2"/>
<protein>
    <recommendedName>
        <fullName evidence="3">J domain-containing protein</fullName>
    </recommendedName>
</protein>
<gene>
    <name evidence="4" type="ORF">AMON00008_LOCUS10443</name>
</gene>
<feature type="region of interest" description="Disordered" evidence="2">
    <location>
        <begin position="666"/>
        <end position="692"/>
    </location>
</feature>
<dbReference type="InterPro" id="IPR036869">
    <property type="entry name" value="J_dom_sf"/>
</dbReference>
<accession>A0A7S4Q2Y2</accession>
<dbReference type="InterPro" id="IPR050817">
    <property type="entry name" value="DjlA_DnaK_co-chaperone"/>
</dbReference>
<evidence type="ECO:0000313" key="4">
    <source>
        <dbReference type="EMBL" id="CAE4570824.1"/>
    </source>
</evidence>
<feature type="region of interest" description="Disordered" evidence="2">
    <location>
        <begin position="238"/>
        <end position="428"/>
    </location>
</feature>
<dbReference type="PRINTS" id="PR00625">
    <property type="entry name" value="JDOMAIN"/>
</dbReference>
<organism evidence="4">
    <name type="scientific">Alexandrium monilatum</name>
    <dbReference type="NCBI Taxonomy" id="311494"/>
    <lineage>
        <taxon>Eukaryota</taxon>
        <taxon>Sar</taxon>
        <taxon>Alveolata</taxon>
        <taxon>Dinophyceae</taxon>
        <taxon>Gonyaulacales</taxon>
        <taxon>Pyrocystaceae</taxon>
        <taxon>Alexandrium</taxon>
    </lineage>
</organism>
<keyword evidence="1" id="KW-0802">TPR repeat</keyword>
<feature type="region of interest" description="Disordered" evidence="2">
    <location>
        <begin position="82"/>
        <end position="159"/>
    </location>
</feature>
<dbReference type="Gene3D" id="1.10.287.110">
    <property type="entry name" value="DnaJ domain"/>
    <property type="match status" value="1"/>
</dbReference>
<dbReference type="InterPro" id="IPR001623">
    <property type="entry name" value="DnaJ_domain"/>
</dbReference>
<feature type="compositionally biased region" description="Low complexity" evidence="2">
    <location>
        <begin position="14"/>
        <end position="23"/>
    </location>
</feature>
<dbReference type="InterPro" id="IPR001943">
    <property type="entry name" value="UVR_dom"/>
</dbReference>
<proteinExistence type="predicted"/>
<dbReference type="EMBL" id="HBNR01015877">
    <property type="protein sequence ID" value="CAE4570824.1"/>
    <property type="molecule type" value="Transcribed_RNA"/>
</dbReference>
<dbReference type="Pfam" id="PF00226">
    <property type="entry name" value="DnaJ"/>
    <property type="match status" value="1"/>
</dbReference>
<feature type="compositionally biased region" description="Basic and acidic residues" evidence="2">
    <location>
        <begin position="317"/>
        <end position="337"/>
    </location>
</feature>
<dbReference type="Pfam" id="PF02151">
    <property type="entry name" value="UVR"/>
    <property type="match status" value="1"/>
</dbReference>
<dbReference type="PROSITE" id="PS00636">
    <property type="entry name" value="DNAJ_1"/>
    <property type="match status" value="1"/>
</dbReference>
<feature type="compositionally biased region" description="Gly residues" evidence="2">
    <location>
        <begin position="291"/>
        <end position="300"/>
    </location>
</feature>
<feature type="compositionally biased region" description="Basic and acidic residues" evidence="2">
    <location>
        <begin position="24"/>
        <end position="42"/>
    </location>
</feature>
<name>A0A7S4Q2Y2_9DINO</name>
<dbReference type="SMART" id="SM00271">
    <property type="entry name" value="DnaJ"/>
    <property type="match status" value="1"/>
</dbReference>
<dbReference type="SUPFAM" id="SSF46565">
    <property type="entry name" value="Chaperone J-domain"/>
    <property type="match status" value="1"/>
</dbReference>